<dbReference type="AlphaFoldDB" id="A0A1M5PLD4"/>
<name>A0A1M5PLD4_9BRAD</name>
<gene>
    <name evidence="1" type="ORF">SAMN05443248_3418</name>
</gene>
<organism evidence="1 2">
    <name type="scientific">Bradyrhizobium erythrophlei</name>
    <dbReference type="NCBI Taxonomy" id="1437360"/>
    <lineage>
        <taxon>Bacteria</taxon>
        <taxon>Pseudomonadati</taxon>
        <taxon>Pseudomonadota</taxon>
        <taxon>Alphaproteobacteria</taxon>
        <taxon>Hyphomicrobiales</taxon>
        <taxon>Nitrobacteraceae</taxon>
        <taxon>Bradyrhizobium</taxon>
    </lineage>
</organism>
<dbReference type="OrthoDB" id="8479870at2"/>
<dbReference type="EMBL" id="LT670817">
    <property type="protein sequence ID" value="SHH02551.1"/>
    <property type="molecule type" value="Genomic_DNA"/>
</dbReference>
<evidence type="ECO:0000313" key="1">
    <source>
        <dbReference type="EMBL" id="SHH02551.1"/>
    </source>
</evidence>
<sequence>MDNDWWSELSVLQAAHAAEILIKARIAQQHPLLIFEHLPKPPATKTKLTLEHLLQQGRTYQYSELPDRLWATTGIQIPNPQLYKSFGLLRNTIQHFASPQNDVSKRSIEFIYGVIDPFINQCWELFAVDYNEDNEPYTYLVAGLIGNGVEFLVSPGVVEHLDYIEMNWPASNSKYKKIMLDRIKKAQTFPRKK</sequence>
<accession>A0A1M5PLD4</accession>
<proteinExistence type="predicted"/>
<reference evidence="1 2" key="1">
    <citation type="submission" date="2016-11" db="EMBL/GenBank/DDBJ databases">
        <authorList>
            <person name="Jaros S."/>
            <person name="Januszkiewicz K."/>
            <person name="Wedrychowicz H."/>
        </authorList>
    </citation>
    <scope>NUCLEOTIDE SEQUENCE [LARGE SCALE GENOMIC DNA]</scope>
    <source>
        <strain evidence="1 2">GAS138</strain>
    </source>
</reference>
<evidence type="ECO:0000313" key="2">
    <source>
        <dbReference type="Proteomes" id="UP000189796"/>
    </source>
</evidence>
<dbReference type="Proteomes" id="UP000189796">
    <property type="component" value="Chromosome I"/>
</dbReference>
<dbReference type="RefSeq" id="WP_079602419.1">
    <property type="nucleotide sequence ID" value="NZ_LT670817.1"/>
</dbReference>
<protein>
    <submittedName>
        <fullName evidence="1">Uncharacterized protein</fullName>
    </submittedName>
</protein>